<dbReference type="RefSeq" id="XP_066695116.1">
    <property type="nucleotide sequence ID" value="XM_066848420.1"/>
</dbReference>
<accession>A0ABR1PZK1</accession>
<keyword evidence="3" id="KW-1185">Reference proteome</keyword>
<evidence type="ECO:0000313" key="2">
    <source>
        <dbReference type="EMBL" id="KAK7943085.1"/>
    </source>
</evidence>
<gene>
    <name evidence="2" type="ORF">PG986_012198</name>
</gene>
<reference evidence="2 3" key="1">
    <citation type="submission" date="2023-01" db="EMBL/GenBank/DDBJ databases">
        <title>Analysis of 21 Apiospora genomes using comparative genomics revels a genus with tremendous synthesis potential of carbohydrate active enzymes and secondary metabolites.</title>
        <authorList>
            <person name="Sorensen T."/>
        </authorList>
    </citation>
    <scope>NUCLEOTIDE SEQUENCE [LARGE SCALE GENOMIC DNA]</scope>
    <source>
        <strain evidence="2 3">CBS 24483</strain>
    </source>
</reference>
<evidence type="ECO:0000313" key="3">
    <source>
        <dbReference type="Proteomes" id="UP001391051"/>
    </source>
</evidence>
<sequence length="305" mass="33275">MGYKVYYLAPTRHVPPDGPIALGNIVSDPRSPEIAINSSTPATTSALGKLDIHEAVELDQTRTLDNTNNVQPSVWAKFLGGLVPGLGDLGGEAGVRAASGSTSSYSFEKIVTREIFPDLEIVRSAFSDEQVQQSIKKRHWQLSVFMITGVQIAYGAEVLLNRARERGVYFQTGVDLTAATGGVAPVSVGAGLDTSSTSSQSLSTKYQSPFVFAYRLRQIMYRRKKVEKQRDDTKGNLLGLRDEDEDPRSSTDDGGVYEVQFSGLDQEDEDVPEIFDLRTEDIAAPDGGSWRIAFPQSEDADSDDE</sequence>
<dbReference type="GeneID" id="92081482"/>
<feature type="region of interest" description="Disordered" evidence="1">
    <location>
        <begin position="285"/>
        <end position="305"/>
    </location>
</feature>
<proteinExistence type="predicted"/>
<feature type="region of interest" description="Disordered" evidence="1">
    <location>
        <begin position="230"/>
        <end position="270"/>
    </location>
</feature>
<evidence type="ECO:0000256" key="1">
    <source>
        <dbReference type="SAM" id="MobiDB-lite"/>
    </source>
</evidence>
<name>A0ABR1PZK1_9PEZI</name>
<organism evidence="2 3">
    <name type="scientific">Apiospora aurea</name>
    <dbReference type="NCBI Taxonomy" id="335848"/>
    <lineage>
        <taxon>Eukaryota</taxon>
        <taxon>Fungi</taxon>
        <taxon>Dikarya</taxon>
        <taxon>Ascomycota</taxon>
        <taxon>Pezizomycotina</taxon>
        <taxon>Sordariomycetes</taxon>
        <taxon>Xylariomycetidae</taxon>
        <taxon>Amphisphaeriales</taxon>
        <taxon>Apiosporaceae</taxon>
        <taxon>Apiospora</taxon>
    </lineage>
</organism>
<dbReference type="EMBL" id="JAQQWE010000008">
    <property type="protein sequence ID" value="KAK7943085.1"/>
    <property type="molecule type" value="Genomic_DNA"/>
</dbReference>
<protein>
    <submittedName>
        <fullName evidence="2">Uncharacterized protein</fullName>
    </submittedName>
</protein>
<comment type="caution">
    <text evidence="2">The sequence shown here is derived from an EMBL/GenBank/DDBJ whole genome shotgun (WGS) entry which is preliminary data.</text>
</comment>
<dbReference type="Proteomes" id="UP001391051">
    <property type="component" value="Unassembled WGS sequence"/>
</dbReference>